<evidence type="ECO:0000313" key="3">
    <source>
        <dbReference type="Proteomes" id="UP000018144"/>
    </source>
</evidence>
<dbReference type="eggNOG" id="KOG2084">
    <property type="taxonomic scope" value="Eukaryota"/>
</dbReference>
<accession>U4LE25</accession>
<proteinExistence type="predicted"/>
<dbReference type="CDD" id="cd20071">
    <property type="entry name" value="SET_SMYD"/>
    <property type="match status" value="1"/>
</dbReference>
<protein>
    <submittedName>
        <fullName evidence="2">Similar to SET domain-containing protein 5 acc. no. O74467</fullName>
    </submittedName>
</protein>
<dbReference type="InterPro" id="IPR001214">
    <property type="entry name" value="SET_dom"/>
</dbReference>
<gene>
    <name evidence="2" type="ORF">PCON_08984</name>
</gene>
<keyword evidence="3" id="KW-1185">Reference proteome</keyword>
<name>U4LE25_PYROM</name>
<dbReference type="PANTHER" id="PTHR47332">
    <property type="entry name" value="SET DOMAIN-CONTAINING PROTEIN 5"/>
    <property type="match status" value="1"/>
</dbReference>
<dbReference type="SUPFAM" id="SSF82199">
    <property type="entry name" value="SET domain"/>
    <property type="match status" value="1"/>
</dbReference>
<dbReference type="InterPro" id="IPR053185">
    <property type="entry name" value="SET_domain_protein"/>
</dbReference>
<dbReference type="AlphaFoldDB" id="U4LE25"/>
<dbReference type="Pfam" id="PF00856">
    <property type="entry name" value="SET"/>
    <property type="match status" value="1"/>
</dbReference>
<dbReference type="EMBL" id="HF935460">
    <property type="protein sequence ID" value="CCX09391.1"/>
    <property type="molecule type" value="Genomic_DNA"/>
</dbReference>
<sequence>MTVAETIQPPFLVTPLPGKGMSVIATAPIPIDTLLFSELPLLLLLDESHSTPLQTRVLAAFNKLPPKPRAGLLSLCSNLDQGKKHTDEAIALGVWKANNFCLDSEGTVNGIFELAARLNHACIGGENCRWEWDPETREMAFYTVRDIEEGEELTHCYRPDWRMGTKNRREALMEEYGFFCGCTTCESPEED</sequence>
<dbReference type="STRING" id="1076935.U4LE25"/>
<dbReference type="OMA" id="FYGFECD"/>
<dbReference type="SMART" id="SM00317">
    <property type="entry name" value="SET"/>
    <property type="match status" value="1"/>
</dbReference>
<dbReference type="PANTHER" id="PTHR47332:SF4">
    <property type="entry name" value="SET DOMAIN-CONTAINING PROTEIN 5"/>
    <property type="match status" value="1"/>
</dbReference>
<evidence type="ECO:0000313" key="2">
    <source>
        <dbReference type="EMBL" id="CCX09391.1"/>
    </source>
</evidence>
<dbReference type="InterPro" id="IPR046341">
    <property type="entry name" value="SET_dom_sf"/>
</dbReference>
<dbReference type="Gene3D" id="2.170.270.10">
    <property type="entry name" value="SET domain"/>
    <property type="match status" value="1"/>
</dbReference>
<dbReference type="OrthoDB" id="265717at2759"/>
<feature type="domain" description="SET" evidence="1">
    <location>
        <begin position="9"/>
        <end position="158"/>
    </location>
</feature>
<dbReference type="PROSITE" id="PS50280">
    <property type="entry name" value="SET"/>
    <property type="match status" value="1"/>
</dbReference>
<evidence type="ECO:0000259" key="1">
    <source>
        <dbReference type="PROSITE" id="PS50280"/>
    </source>
</evidence>
<dbReference type="Proteomes" id="UP000018144">
    <property type="component" value="Unassembled WGS sequence"/>
</dbReference>
<reference evidence="2 3" key="1">
    <citation type="journal article" date="2013" name="PLoS Genet.">
        <title>The genome and development-dependent transcriptomes of Pyronema confluens: a window into fungal evolution.</title>
        <authorList>
            <person name="Traeger S."/>
            <person name="Altegoer F."/>
            <person name="Freitag M."/>
            <person name="Gabaldon T."/>
            <person name="Kempken F."/>
            <person name="Kumar A."/>
            <person name="Marcet-Houben M."/>
            <person name="Poggeler S."/>
            <person name="Stajich J.E."/>
            <person name="Nowrousian M."/>
        </authorList>
    </citation>
    <scope>NUCLEOTIDE SEQUENCE [LARGE SCALE GENOMIC DNA]</scope>
    <source>
        <strain evidence="3">CBS 100304</strain>
        <tissue evidence="2">Vegetative mycelium</tissue>
    </source>
</reference>
<organism evidence="2 3">
    <name type="scientific">Pyronema omphalodes (strain CBS 100304)</name>
    <name type="common">Pyronema confluens</name>
    <dbReference type="NCBI Taxonomy" id="1076935"/>
    <lineage>
        <taxon>Eukaryota</taxon>
        <taxon>Fungi</taxon>
        <taxon>Dikarya</taxon>
        <taxon>Ascomycota</taxon>
        <taxon>Pezizomycotina</taxon>
        <taxon>Pezizomycetes</taxon>
        <taxon>Pezizales</taxon>
        <taxon>Pyronemataceae</taxon>
        <taxon>Pyronema</taxon>
    </lineage>
</organism>